<dbReference type="EMBL" id="JAFNEN010000431">
    <property type="protein sequence ID" value="KAG8183107.1"/>
    <property type="molecule type" value="Genomic_DNA"/>
</dbReference>
<reference evidence="1 2" key="1">
    <citation type="journal article" date="2022" name="Nat. Ecol. Evol.">
        <title>A masculinizing supergene underlies an exaggerated male reproductive morph in a spider.</title>
        <authorList>
            <person name="Hendrickx F."/>
            <person name="De Corte Z."/>
            <person name="Sonet G."/>
            <person name="Van Belleghem S.M."/>
            <person name="Kostlbacher S."/>
            <person name="Vangestel C."/>
        </authorList>
    </citation>
    <scope>NUCLEOTIDE SEQUENCE [LARGE SCALE GENOMIC DNA]</scope>
    <source>
        <strain evidence="1">W744_W776</strain>
    </source>
</reference>
<accession>A0AAV6UG13</accession>
<dbReference type="Proteomes" id="UP000827092">
    <property type="component" value="Unassembled WGS sequence"/>
</dbReference>
<dbReference type="AlphaFoldDB" id="A0AAV6UG13"/>
<gene>
    <name evidence="1" type="ORF">JTE90_024418</name>
</gene>
<evidence type="ECO:0000313" key="2">
    <source>
        <dbReference type="Proteomes" id="UP000827092"/>
    </source>
</evidence>
<keyword evidence="2" id="KW-1185">Reference proteome</keyword>
<protein>
    <submittedName>
        <fullName evidence="1">Uncharacterized protein</fullName>
    </submittedName>
</protein>
<comment type="caution">
    <text evidence="1">The sequence shown here is derived from an EMBL/GenBank/DDBJ whole genome shotgun (WGS) entry which is preliminary data.</text>
</comment>
<name>A0AAV6UG13_9ARAC</name>
<evidence type="ECO:0000313" key="1">
    <source>
        <dbReference type="EMBL" id="KAG8183107.1"/>
    </source>
</evidence>
<proteinExistence type="predicted"/>
<organism evidence="1 2">
    <name type="scientific">Oedothorax gibbosus</name>
    <dbReference type="NCBI Taxonomy" id="931172"/>
    <lineage>
        <taxon>Eukaryota</taxon>
        <taxon>Metazoa</taxon>
        <taxon>Ecdysozoa</taxon>
        <taxon>Arthropoda</taxon>
        <taxon>Chelicerata</taxon>
        <taxon>Arachnida</taxon>
        <taxon>Araneae</taxon>
        <taxon>Araneomorphae</taxon>
        <taxon>Entelegynae</taxon>
        <taxon>Araneoidea</taxon>
        <taxon>Linyphiidae</taxon>
        <taxon>Erigoninae</taxon>
        <taxon>Oedothorax</taxon>
    </lineage>
</organism>
<sequence>MTTTIPTFLNPNSPTLFFPQQPAGVKLSLFFQRGKRERRDHPIGICVYCNLSAWHLVFCRWSGGRYWKGVLYE</sequence>